<dbReference type="Gene3D" id="4.10.1000.10">
    <property type="entry name" value="Zinc finger, CCCH-type"/>
    <property type="match status" value="1"/>
</dbReference>
<feature type="compositionally biased region" description="Gly residues" evidence="5">
    <location>
        <begin position="178"/>
        <end position="190"/>
    </location>
</feature>
<dbReference type="Proteomes" id="UP001374579">
    <property type="component" value="Unassembled WGS sequence"/>
</dbReference>
<dbReference type="InterPro" id="IPR000571">
    <property type="entry name" value="Znf_CCCH"/>
</dbReference>
<keyword evidence="2 4" id="KW-0863">Zinc-finger</keyword>
<dbReference type="SUPFAM" id="SSF90229">
    <property type="entry name" value="CCCH zinc finger"/>
    <property type="match status" value="1"/>
</dbReference>
<dbReference type="GO" id="GO:0008270">
    <property type="term" value="F:zinc ion binding"/>
    <property type="evidence" value="ECO:0007669"/>
    <property type="project" value="UniProtKB-KW"/>
</dbReference>
<protein>
    <recommendedName>
        <fullName evidence="6">C3H1-type domain-containing protein</fullName>
    </recommendedName>
</protein>
<keyword evidence="3 4" id="KW-0862">Zinc</keyword>
<sequence length="255" mass="27599">MDWSDSCMRPSPEEGKSSVNFFAEDGGNSSDDSDADAEQDCGEGEDNSDTTQHVPKLPNPFLQASSKLPAPLLQTGEEEAVSGGTCSVFGNPFRQAEQAKLGILEKHVPLTEAAPKKPASKQVCFKFKKGLCHLGAKCRFFHDRSNVPLGRYTDRSGAVDAEENSGQAFGRGDSGFQFQGGGGGGEGGEGQLYHPVAQFSRGQPADPRAFDEDDYMSSGKRKKRHGVTDELVPPKKALTDLHGHRKKERPWTTKK</sequence>
<accession>A0AAN9AI49</accession>
<feature type="compositionally biased region" description="Basic residues" evidence="5">
    <location>
        <begin position="243"/>
        <end position="255"/>
    </location>
</feature>
<feature type="region of interest" description="Disordered" evidence="5">
    <location>
        <begin position="158"/>
        <end position="255"/>
    </location>
</feature>
<evidence type="ECO:0000256" key="4">
    <source>
        <dbReference type="PROSITE-ProRule" id="PRU00723"/>
    </source>
</evidence>
<gene>
    <name evidence="7" type="ORF">V1264_021324</name>
</gene>
<feature type="zinc finger region" description="C3H1-type" evidence="4">
    <location>
        <begin position="118"/>
        <end position="145"/>
    </location>
</feature>
<dbReference type="InterPro" id="IPR036855">
    <property type="entry name" value="Znf_CCCH_sf"/>
</dbReference>
<feature type="domain" description="C3H1-type" evidence="6">
    <location>
        <begin position="118"/>
        <end position="145"/>
    </location>
</feature>
<dbReference type="PROSITE" id="PS50103">
    <property type="entry name" value="ZF_C3H1"/>
    <property type="match status" value="1"/>
</dbReference>
<feature type="compositionally biased region" description="Acidic residues" evidence="5">
    <location>
        <begin position="31"/>
        <end position="48"/>
    </location>
</feature>
<evidence type="ECO:0000313" key="8">
    <source>
        <dbReference type="Proteomes" id="UP001374579"/>
    </source>
</evidence>
<name>A0AAN9AI49_9CAEN</name>
<evidence type="ECO:0000256" key="3">
    <source>
        <dbReference type="ARBA" id="ARBA00022833"/>
    </source>
</evidence>
<evidence type="ECO:0000313" key="7">
    <source>
        <dbReference type="EMBL" id="KAK7087249.1"/>
    </source>
</evidence>
<keyword evidence="1 4" id="KW-0479">Metal-binding</keyword>
<keyword evidence="8" id="KW-1185">Reference proteome</keyword>
<organism evidence="7 8">
    <name type="scientific">Littorina saxatilis</name>
    <dbReference type="NCBI Taxonomy" id="31220"/>
    <lineage>
        <taxon>Eukaryota</taxon>
        <taxon>Metazoa</taxon>
        <taxon>Spiralia</taxon>
        <taxon>Lophotrochozoa</taxon>
        <taxon>Mollusca</taxon>
        <taxon>Gastropoda</taxon>
        <taxon>Caenogastropoda</taxon>
        <taxon>Littorinimorpha</taxon>
        <taxon>Littorinoidea</taxon>
        <taxon>Littorinidae</taxon>
        <taxon>Littorina</taxon>
    </lineage>
</organism>
<dbReference type="AlphaFoldDB" id="A0AAN9AI49"/>
<dbReference type="EMBL" id="JBAMIC010004070">
    <property type="protein sequence ID" value="KAK7087249.1"/>
    <property type="molecule type" value="Genomic_DNA"/>
</dbReference>
<evidence type="ECO:0000256" key="1">
    <source>
        <dbReference type="ARBA" id="ARBA00022723"/>
    </source>
</evidence>
<reference evidence="7 8" key="1">
    <citation type="submission" date="2024-02" db="EMBL/GenBank/DDBJ databases">
        <title>Chromosome-scale genome assembly of the rough periwinkle Littorina saxatilis.</title>
        <authorList>
            <person name="De Jode A."/>
            <person name="Faria R."/>
            <person name="Formenti G."/>
            <person name="Sims Y."/>
            <person name="Smith T.P."/>
            <person name="Tracey A."/>
            <person name="Wood J.M.D."/>
            <person name="Zagrodzka Z.B."/>
            <person name="Johannesson K."/>
            <person name="Butlin R.K."/>
            <person name="Leder E.H."/>
        </authorList>
    </citation>
    <scope>NUCLEOTIDE SEQUENCE [LARGE SCALE GENOMIC DNA]</scope>
    <source>
        <strain evidence="7">Snail1</strain>
        <tissue evidence="7">Muscle</tissue>
    </source>
</reference>
<evidence type="ECO:0000259" key="6">
    <source>
        <dbReference type="PROSITE" id="PS50103"/>
    </source>
</evidence>
<evidence type="ECO:0000256" key="5">
    <source>
        <dbReference type="SAM" id="MobiDB-lite"/>
    </source>
</evidence>
<proteinExistence type="predicted"/>
<feature type="region of interest" description="Disordered" evidence="5">
    <location>
        <begin position="1"/>
        <end position="70"/>
    </location>
</feature>
<comment type="caution">
    <text evidence="7">The sequence shown here is derived from an EMBL/GenBank/DDBJ whole genome shotgun (WGS) entry which is preliminary data.</text>
</comment>
<evidence type="ECO:0000256" key="2">
    <source>
        <dbReference type="ARBA" id="ARBA00022771"/>
    </source>
</evidence>